<feature type="non-terminal residue" evidence="2">
    <location>
        <position position="1"/>
    </location>
</feature>
<keyword evidence="1" id="KW-1133">Transmembrane helix</keyword>
<dbReference type="Proteomes" id="UP001151699">
    <property type="component" value="Chromosome A"/>
</dbReference>
<feature type="transmembrane region" description="Helical" evidence="1">
    <location>
        <begin position="51"/>
        <end position="72"/>
    </location>
</feature>
<feature type="non-terminal residue" evidence="2">
    <location>
        <position position="88"/>
    </location>
</feature>
<dbReference type="Gene3D" id="1.20.1250.20">
    <property type="entry name" value="MFS general substrate transporter like domains"/>
    <property type="match status" value="1"/>
</dbReference>
<evidence type="ECO:0000313" key="3">
    <source>
        <dbReference type="Proteomes" id="UP001151699"/>
    </source>
</evidence>
<name>A0A9Q0NE26_9DIPT</name>
<dbReference type="AlphaFoldDB" id="A0A9Q0NE26"/>
<gene>
    <name evidence="2" type="ORF">Bhyg_03857</name>
</gene>
<accession>A0A9Q0NE26</accession>
<keyword evidence="1" id="KW-0472">Membrane</keyword>
<evidence type="ECO:0000256" key="1">
    <source>
        <dbReference type="SAM" id="Phobius"/>
    </source>
</evidence>
<keyword evidence="3" id="KW-1185">Reference proteome</keyword>
<protein>
    <submittedName>
        <fullName evidence="2">Uncharacterized protein</fullName>
    </submittedName>
</protein>
<evidence type="ECO:0000313" key="2">
    <source>
        <dbReference type="EMBL" id="KAJ6648626.1"/>
    </source>
</evidence>
<sequence length="88" mass="9474">QVKNQFLAVICANLACLSNGGSIGWLSPSLLVLQSDETTLDNGPIDHEQSSWLGSSAYIGGFLGNYLFMAILNNFGKKRAFNVLVLPN</sequence>
<proteinExistence type="predicted"/>
<dbReference type="SUPFAM" id="SSF103473">
    <property type="entry name" value="MFS general substrate transporter"/>
    <property type="match status" value="1"/>
</dbReference>
<comment type="caution">
    <text evidence="2">The sequence shown here is derived from an EMBL/GenBank/DDBJ whole genome shotgun (WGS) entry which is preliminary data.</text>
</comment>
<dbReference type="InterPro" id="IPR036259">
    <property type="entry name" value="MFS_trans_sf"/>
</dbReference>
<dbReference type="OrthoDB" id="8024626at2759"/>
<organism evidence="2 3">
    <name type="scientific">Pseudolycoriella hygida</name>
    <dbReference type="NCBI Taxonomy" id="35572"/>
    <lineage>
        <taxon>Eukaryota</taxon>
        <taxon>Metazoa</taxon>
        <taxon>Ecdysozoa</taxon>
        <taxon>Arthropoda</taxon>
        <taxon>Hexapoda</taxon>
        <taxon>Insecta</taxon>
        <taxon>Pterygota</taxon>
        <taxon>Neoptera</taxon>
        <taxon>Endopterygota</taxon>
        <taxon>Diptera</taxon>
        <taxon>Nematocera</taxon>
        <taxon>Sciaroidea</taxon>
        <taxon>Sciaridae</taxon>
        <taxon>Pseudolycoriella</taxon>
    </lineage>
</organism>
<dbReference type="EMBL" id="WJQU01000001">
    <property type="protein sequence ID" value="KAJ6648626.1"/>
    <property type="molecule type" value="Genomic_DNA"/>
</dbReference>
<keyword evidence="1" id="KW-0812">Transmembrane</keyword>
<reference evidence="2" key="1">
    <citation type="submission" date="2022-07" db="EMBL/GenBank/DDBJ databases">
        <authorList>
            <person name="Trinca V."/>
            <person name="Uliana J.V.C."/>
            <person name="Torres T.T."/>
            <person name="Ward R.J."/>
            <person name="Monesi N."/>
        </authorList>
    </citation>
    <scope>NUCLEOTIDE SEQUENCE</scope>
    <source>
        <strain evidence="2">HSMRA1968</strain>
        <tissue evidence="2">Whole embryos</tissue>
    </source>
</reference>